<feature type="region of interest" description="Disordered" evidence="1">
    <location>
        <begin position="1"/>
        <end position="50"/>
    </location>
</feature>
<dbReference type="AlphaFoldDB" id="A0A5J4THP1"/>
<organism evidence="2 3">
    <name type="scientific">Streblomastix strix</name>
    <dbReference type="NCBI Taxonomy" id="222440"/>
    <lineage>
        <taxon>Eukaryota</taxon>
        <taxon>Metamonada</taxon>
        <taxon>Preaxostyla</taxon>
        <taxon>Oxymonadida</taxon>
        <taxon>Streblomastigidae</taxon>
        <taxon>Streblomastix</taxon>
    </lineage>
</organism>
<protein>
    <submittedName>
        <fullName evidence="2">Uncharacterized protein</fullName>
    </submittedName>
</protein>
<evidence type="ECO:0000256" key="1">
    <source>
        <dbReference type="SAM" id="MobiDB-lite"/>
    </source>
</evidence>
<comment type="caution">
    <text evidence="2">The sequence shown here is derived from an EMBL/GenBank/DDBJ whole genome shotgun (WGS) entry which is preliminary data.</text>
</comment>
<dbReference type="EMBL" id="SNRW01031485">
    <property type="protein sequence ID" value="KAA6357392.1"/>
    <property type="molecule type" value="Genomic_DNA"/>
</dbReference>
<proteinExistence type="predicted"/>
<name>A0A5J4THP1_9EUKA</name>
<gene>
    <name evidence="2" type="ORF">EZS28_047081</name>
</gene>
<sequence>MVAAEVRQRSLEAQKEQKEDEEAERISKLHPASSLIYPSPFYESGDAQQS</sequence>
<evidence type="ECO:0000313" key="3">
    <source>
        <dbReference type="Proteomes" id="UP000324800"/>
    </source>
</evidence>
<reference evidence="2 3" key="1">
    <citation type="submission" date="2019-03" db="EMBL/GenBank/DDBJ databases">
        <title>Single cell metagenomics reveals metabolic interactions within the superorganism composed of flagellate Streblomastix strix and complex community of Bacteroidetes bacteria on its surface.</title>
        <authorList>
            <person name="Treitli S.C."/>
            <person name="Kolisko M."/>
            <person name="Husnik F."/>
            <person name="Keeling P."/>
            <person name="Hampl V."/>
        </authorList>
    </citation>
    <scope>NUCLEOTIDE SEQUENCE [LARGE SCALE GENOMIC DNA]</scope>
    <source>
        <strain evidence="2">ST1C</strain>
    </source>
</reference>
<evidence type="ECO:0000313" key="2">
    <source>
        <dbReference type="EMBL" id="KAA6357392.1"/>
    </source>
</evidence>
<accession>A0A5J4THP1</accession>
<dbReference type="Proteomes" id="UP000324800">
    <property type="component" value="Unassembled WGS sequence"/>
</dbReference>
<feature type="non-terminal residue" evidence="2">
    <location>
        <position position="50"/>
    </location>
</feature>
<feature type="compositionally biased region" description="Basic and acidic residues" evidence="1">
    <location>
        <begin position="1"/>
        <end position="18"/>
    </location>
</feature>